<dbReference type="HOGENOM" id="CLU_2722657_0_0_1"/>
<dbReference type="RefSeq" id="XP_001890624.1">
    <property type="nucleotide sequence ID" value="XM_001890589.1"/>
</dbReference>
<dbReference type="EMBL" id="DS547206">
    <property type="protein sequence ID" value="EDQ98726.1"/>
    <property type="molecule type" value="Genomic_DNA"/>
</dbReference>
<dbReference type="AlphaFoldDB" id="B0E356"/>
<proteinExistence type="predicted"/>
<evidence type="ECO:0000313" key="2">
    <source>
        <dbReference type="Proteomes" id="UP000001194"/>
    </source>
</evidence>
<dbReference type="InParanoid" id="B0E356"/>
<evidence type="ECO:0000313" key="1">
    <source>
        <dbReference type="EMBL" id="EDQ98726.1"/>
    </source>
</evidence>
<dbReference type="GeneID" id="6086277"/>
<organism evidence="2">
    <name type="scientific">Laccaria bicolor (strain S238N-H82 / ATCC MYA-4686)</name>
    <name type="common">Bicoloured deceiver</name>
    <name type="synonym">Laccaria laccata var. bicolor</name>
    <dbReference type="NCBI Taxonomy" id="486041"/>
    <lineage>
        <taxon>Eukaryota</taxon>
        <taxon>Fungi</taxon>
        <taxon>Dikarya</taxon>
        <taxon>Basidiomycota</taxon>
        <taxon>Agaricomycotina</taxon>
        <taxon>Agaricomycetes</taxon>
        <taxon>Agaricomycetidae</taxon>
        <taxon>Agaricales</taxon>
        <taxon>Agaricineae</taxon>
        <taxon>Hydnangiaceae</taxon>
        <taxon>Laccaria</taxon>
    </lineage>
</organism>
<accession>B0E356</accession>
<sequence length="72" mass="8522">MCIRLRVCLRGGELVHPIAFIDPTFTRMTSTFQVEKAEYYDNGHDKLEQWFGHFNVLRCYQRSASHCPRQTD</sequence>
<gene>
    <name evidence="1" type="ORF">LACBIDRAFT_296813</name>
</gene>
<name>B0E356_LACBS</name>
<keyword evidence="2" id="KW-1185">Reference proteome</keyword>
<reference evidence="1 2" key="1">
    <citation type="journal article" date="2008" name="Nature">
        <title>The genome of Laccaria bicolor provides insights into mycorrhizal symbiosis.</title>
        <authorList>
            <person name="Martin F."/>
            <person name="Aerts A."/>
            <person name="Ahren D."/>
            <person name="Brun A."/>
            <person name="Danchin E.G.J."/>
            <person name="Duchaussoy F."/>
            <person name="Gibon J."/>
            <person name="Kohler A."/>
            <person name="Lindquist E."/>
            <person name="Pereda V."/>
            <person name="Salamov A."/>
            <person name="Shapiro H.J."/>
            <person name="Wuyts J."/>
            <person name="Blaudez D."/>
            <person name="Buee M."/>
            <person name="Brokstein P."/>
            <person name="Canbaeck B."/>
            <person name="Cohen D."/>
            <person name="Courty P.E."/>
            <person name="Coutinho P.M."/>
            <person name="Delaruelle C."/>
            <person name="Detter J.C."/>
            <person name="Deveau A."/>
            <person name="DiFazio S."/>
            <person name="Duplessis S."/>
            <person name="Fraissinet-Tachet L."/>
            <person name="Lucic E."/>
            <person name="Frey-Klett P."/>
            <person name="Fourrey C."/>
            <person name="Feussner I."/>
            <person name="Gay G."/>
            <person name="Grimwood J."/>
            <person name="Hoegger P.J."/>
            <person name="Jain P."/>
            <person name="Kilaru S."/>
            <person name="Labbe J."/>
            <person name="Lin Y.C."/>
            <person name="Legue V."/>
            <person name="Le Tacon F."/>
            <person name="Marmeisse R."/>
            <person name="Melayah D."/>
            <person name="Montanini B."/>
            <person name="Muratet M."/>
            <person name="Nehls U."/>
            <person name="Niculita-Hirzel H."/>
            <person name="Oudot-Le Secq M.P."/>
            <person name="Peter M."/>
            <person name="Quesneville H."/>
            <person name="Rajashekar B."/>
            <person name="Reich M."/>
            <person name="Rouhier N."/>
            <person name="Schmutz J."/>
            <person name="Yin T."/>
            <person name="Chalot M."/>
            <person name="Henrissat B."/>
            <person name="Kuees U."/>
            <person name="Lucas S."/>
            <person name="Van de Peer Y."/>
            <person name="Podila G.K."/>
            <person name="Polle A."/>
            <person name="Pukkila P.J."/>
            <person name="Richardson P.M."/>
            <person name="Rouze P."/>
            <person name="Sanders I.R."/>
            <person name="Stajich J.E."/>
            <person name="Tunlid A."/>
            <person name="Tuskan G."/>
            <person name="Grigoriev I.V."/>
        </authorList>
    </citation>
    <scope>NUCLEOTIDE SEQUENCE [LARGE SCALE GENOMIC DNA]</scope>
    <source>
        <strain evidence="2">S238N-H82 / ATCC MYA-4686</strain>
    </source>
</reference>
<protein>
    <submittedName>
        <fullName evidence="1">Predicted protein</fullName>
    </submittedName>
</protein>
<dbReference type="Proteomes" id="UP000001194">
    <property type="component" value="Unassembled WGS sequence"/>
</dbReference>
<dbReference type="KEGG" id="lbc:LACBIDRAFT_296813"/>